<feature type="region of interest" description="Disordered" evidence="1">
    <location>
        <begin position="51"/>
        <end position="83"/>
    </location>
</feature>
<dbReference type="PANTHER" id="PTHR13520:SF0">
    <property type="entry name" value="RAD50-INTERACTING PROTEIN 1"/>
    <property type="match status" value="1"/>
</dbReference>
<feature type="compositionally biased region" description="Basic and acidic residues" evidence="1">
    <location>
        <begin position="65"/>
        <end position="78"/>
    </location>
</feature>
<dbReference type="GO" id="GO:0070939">
    <property type="term" value="C:Dsl1/NZR complex"/>
    <property type="evidence" value="ECO:0007669"/>
    <property type="project" value="InterPro"/>
</dbReference>
<dbReference type="InterPro" id="IPR007528">
    <property type="entry name" value="RINT1_Tip20"/>
</dbReference>
<evidence type="ECO:0000313" key="3">
    <source>
        <dbReference type="Proteomes" id="UP001165205"/>
    </source>
</evidence>
<reference evidence="2" key="1">
    <citation type="submission" date="2023-04" db="EMBL/GenBank/DDBJ databases">
        <title>Aspergillus oryzae NBRC 4228.</title>
        <authorList>
            <person name="Ichikawa N."/>
            <person name="Sato H."/>
            <person name="Tonouchi N."/>
        </authorList>
    </citation>
    <scope>NUCLEOTIDE SEQUENCE</scope>
    <source>
        <strain evidence="2">NBRC 4228</strain>
    </source>
</reference>
<evidence type="ECO:0000313" key="2">
    <source>
        <dbReference type="EMBL" id="GMG30084.1"/>
    </source>
</evidence>
<name>A0AAN4YMN9_ASPOZ</name>
<comment type="caution">
    <text evidence="2">The sequence shown here is derived from an EMBL/GenBank/DDBJ whole genome shotgun (WGS) entry which is preliminary data.</text>
</comment>
<dbReference type="GO" id="GO:0006890">
    <property type="term" value="P:retrograde vesicle-mediated transport, Golgi to endoplasmic reticulum"/>
    <property type="evidence" value="ECO:0007669"/>
    <property type="project" value="InterPro"/>
</dbReference>
<dbReference type="GO" id="GO:0060628">
    <property type="term" value="P:regulation of ER to Golgi vesicle-mediated transport"/>
    <property type="evidence" value="ECO:0007669"/>
    <property type="project" value="TreeGrafter"/>
</dbReference>
<protein>
    <submittedName>
        <fullName evidence="2">Unnamed protein product</fullName>
    </submittedName>
</protein>
<sequence>MATPTSALSPHERTRVEDYLNDKIQVSADFESLDSLLTSLRSQHELQRKQLAEAQEALSKATKASSDHAEATRKRAEAFNEQQADIDRRLKALTGSDASDEAAKRFEASIEKLRRLELSKGYVSLLKEAEELRYLKL</sequence>
<evidence type="ECO:0000256" key="1">
    <source>
        <dbReference type="SAM" id="MobiDB-lite"/>
    </source>
</evidence>
<organism evidence="2 3">
    <name type="scientific">Aspergillus oryzae</name>
    <name type="common">Yellow koji mold</name>
    <dbReference type="NCBI Taxonomy" id="5062"/>
    <lineage>
        <taxon>Eukaryota</taxon>
        <taxon>Fungi</taxon>
        <taxon>Dikarya</taxon>
        <taxon>Ascomycota</taxon>
        <taxon>Pezizomycotina</taxon>
        <taxon>Eurotiomycetes</taxon>
        <taxon>Eurotiomycetidae</taxon>
        <taxon>Eurotiales</taxon>
        <taxon>Aspergillaceae</taxon>
        <taxon>Aspergillus</taxon>
        <taxon>Aspergillus subgen. Circumdati</taxon>
    </lineage>
</organism>
<dbReference type="EMBL" id="BSYA01000065">
    <property type="protein sequence ID" value="GMG30084.1"/>
    <property type="molecule type" value="Genomic_DNA"/>
</dbReference>
<dbReference type="AlphaFoldDB" id="A0AAN4YMN9"/>
<dbReference type="PANTHER" id="PTHR13520">
    <property type="entry name" value="RAD50-INTERACTING PROTEIN 1 RINT-1"/>
    <property type="match status" value="1"/>
</dbReference>
<gene>
    <name evidence="2" type="ORF">Aory04_000621500</name>
</gene>
<proteinExistence type="predicted"/>
<dbReference type="GO" id="GO:0006888">
    <property type="term" value="P:endoplasmic reticulum to Golgi vesicle-mediated transport"/>
    <property type="evidence" value="ECO:0007669"/>
    <property type="project" value="InterPro"/>
</dbReference>
<accession>A0AAN4YMN9</accession>
<dbReference type="Proteomes" id="UP001165205">
    <property type="component" value="Unassembled WGS sequence"/>
</dbReference>